<dbReference type="Proteomes" id="UP000229554">
    <property type="component" value="Unassembled WGS sequence"/>
</dbReference>
<dbReference type="GO" id="GO:0003723">
    <property type="term" value="F:RNA binding"/>
    <property type="evidence" value="ECO:0007669"/>
    <property type="project" value="TreeGrafter"/>
</dbReference>
<dbReference type="PANTHER" id="PTHR45846">
    <property type="entry name" value="TRNA-DIHYDROURIDINE(47) SYNTHASE [NAD(P)(+)]-LIKE"/>
    <property type="match status" value="1"/>
</dbReference>
<dbReference type="InterPro" id="IPR035587">
    <property type="entry name" value="DUS-like_FMN-bd"/>
</dbReference>
<gene>
    <name evidence="2" type="ORF">COU88_05355</name>
</gene>
<dbReference type="AlphaFoldDB" id="A0A2M8KR26"/>
<dbReference type="EMBL" id="PFED01000218">
    <property type="protein sequence ID" value="PJE62371.1"/>
    <property type="molecule type" value="Genomic_DNA"/>
</dbReference>
<dbReference type="Pfam" id="PF01207">
    <property type="entry name" value="Dus"/>
    <property type="match status" value="1"/>
</dbReference>
<comment type="caution">
    <text evidence="2">The sequence shown here is derived from an EMBL/GenBank/DDBJ whole genome shotgun (WGS) entry which is preliminary data.</text>
</comment>
<protein>
    <recommendedName>
        <fullName evidence="1">DUS-like FMN-binding domain-containing protein</fullName>
    </recommendedName>
</protein>
<feature type="non-terminal residue" evidence="2">
    <location>
        <position position="1"/>
    </location>
</feature>
<dbReference type="Gene3D" id="3.20.20.70">
    <property type="entry name" value="Aldolase class I"/>
    <property type="match status" value="1"/>
</dbReference>
<dbReference type="PANTHER" id="PTHR45846:SF1">
    <property type="entry name" value="TRNA-DIHYDROURIDINE(47) SYNTHASE [NAD(P)(+)]-LIKE"/>
    <property type="match status" value="1"/>
</dbReference>
<proteinExistence type="predicted"/>
<dbReference type="SUPFAM" id="SSF51395">
    <property type="entry name" value="FMN-linked oxidoreductases"/>
    <property type="match status" value="1"/>
</dbReference>
<evidence type="ECO:0000259" key="1">
    <source>
        <dbReference type="Pfam" id="PF01207"/>
    </source>
</evidence>
<dbReference type="InterPro" id="IPR013785">
    <property type="entry name" value="Aldolase_TIM"/>
</dbReference>
<name>A0A2M8KR26_9BACT</name>
<evidence type="ECO:0000313" key="3">
    <source>
        <dbReference type="Proteomes" id="UP000229554"/>
    </source>
</evidence>
<dbReference type="GO" id="GO:0017150">
    <property type="term" value="F:tRNA dihydrouridine synthase activity"/>
    <property type="evidence" value="ECO:0007669"/>
    <property type="project" value="TreeGrafter"/>
</dbReference>
<dbReference type="Gene3D" id="1.10.1200.80">
    <property type="entry name" value="Putative flavin oxidoreducatase, domain 2"/>
    <property type="match status" value="1"/>
</dbReference>
<dbReference type="InterPro" id="IPR024036">
    <property type="entry name" value="tRNA-dHydroUridine_Synthase_C"/>
</dbReference>
<accession>A0A2M8KR26</accession>
<organism evidence="2 3">
    <name type="scientific">Candidatus Roizmanbacteria bacterium CG10_big_fil_rev_8_21_14_0_10_39_6</name>
    <dbReference type="NCBI Taxonomy" id="1974853"/>
    <lineage>
        <taxon>Bacteria</taxon>
        <taxon>Candidatus Roizmaniibacteriota</taxon>
    </lineage>
</organism>
<feature type="domain" description="DUS-like FMN-binding" evidence="1">
    <location>
        <begin position="1"/>
        <end position="147"/>
    </location>
</feature>
<evidence type="ECO:0000313" key="2">
    <source>
        <dbReference type="EMBL" id="PJE62371.1"/>
    </source>
</evidence>
<sequence>ITIHARTVREMSTVPAHWDEIKRAVDIKKDMRKDTLIIGNGDIISYADGLAKAKICNTDGIMIGRGIFKNLWVFNQHSAASSKTVEDKLDLLKKHIMLFTKTWNNTKSFQIMKKFYKMYISDFPGASVLRTKLMEYDNAEETLSYLRKYEAPRVDTRGINEYGGS</sequence>
<reference evidence="3" key="1">
    <citation type="submission" date="2017-09" db="EMBL/GenBank/DDBJ databases">
        <title>Depth-based differentiation of microbial function through sediment-hosted aquifers and enrichment of novel symbionts in the deep terrestrial subsurface.</title>
        <authorList>
            <person name="Probst A.J."/>
            <person name="Ladd B."/>
            <person name="Jarett J.K."/>
            <person name="Geller-Mcgrath D.E."/>
            <person name="Sieber C.M.K."/>
            <person name="Emerson J.B."/>
            <person name="Anantharaman K."/>
            <person name="Thomas B.C."/>
            <person name="Malmstrom R."/>
            <person name="Stieglmeier M."/>
            <person name="Klingl A."/>
            <person name="Woyke T."/>
            <person name="Ryan C.M."/>
            <person name="Banfield J.F."/>
        </authorList>
    </citation>
    <scope>NUCLEOTIDE SEQUENCE [LARGE SCALE GENOMIC DNA]</scope>
</reference>